<dbReference type="AlphaFoldDB" id="A0A6J8CV44"/>
<dbReference type="Proteomes" id="UP000507470">
    <property type="component" value="Unassembled WGS sequence"/>
</dbReference>
<name>A0A6J8CV44_MYTCO</name>
<dbReference type="OrthoDB" id="6073352at2759"/>
<evidence type="ECO:0000313" key="2">
    <source>
        <dbReference type="EMBL" id="CAC5399705.1"/>
    </source>
</evidence>
<dbReference type="PANTHER" id="PTHR46599">
    <property type="entry name" value="PIGGYBAC TRANSPOSABLE ELEMENT-DERIVED PROTEIN 4"/>
    <property type="match status" value="1"/>
</dbReference>
<evidence type="ECO:0000259" key="1">
    <source>
        <dbReference type="Pfam" id="PF13843"/>
    </source>
</evidence>
<keyword evidence="3" id="KW-1185">Reference proteome</keyword>
<sequence length="386" mass="44684">MGLIRKVSFAEYLNKHSPSQSTTWFRCMFSRNRFQNILKFLHLVDTKTLSKRNDPAYKPSQRFKPLLDLVNRNFLRYYNPRRGLAVDESLVSTKGKSSMLQYIPSKRFGAKLCCSVTGCVLQMDVYHGKRFDPTPAGTLQGTNVVMNLMKNWHLLGKGFHVFADSFFDSLNLANKLLRERTYLTGTMRTNIPMPQMIKNARPQAGNTVYARQRQNMLCRFRDHNRKKKPVTLVSNYYNAIDTLNGKPRIIGAHNTFMGGVDLSDQMFGAYNDHRKYNKVWKKIIYHIFHCIMLNEYILYSLNTSLPVMSRLQFNQSVIESLSSAYLTHRNGNVNRQARVKKLDGRKERDCVVCSDGNRNIKKKRSRTSCARSTRGLHAACLQRHEC</sequence>
<evidence type="ECO:0000313" key="3">
    <source>
        <dbReference type="Proteomes" id="UP000507470"/>
    </source>
</evidence>
<organism evidence="2 3">
    <name type="scientific">Mytilus coruscus</name>
    <name type="common">Sea mussel</name>
    <dbReference type="NCBI Taxonomy" id="42192"/>
    <lineage>
        <taxon>Eukaryota</taxon>
        <taxon>Metazoa</taxon>
        <taxon>Spiralia</taxon>
        <taxon>Lophotrochozoa</taxon>
        <taxon>Mollusca</taxon>
        <taxon>Bivalvia</taxon>
        <taxon>Autobranchia</taxon>
        <taxon>Pteriomorphia</taxon>
        <taxon>Mytilida</taxon>
        <taxon>Mytiloidea</taxon>
        <taxon>Mytilidae</taxon>
        <taxon>Mytilinae</taxon>
        <taxon>Mytilus</taxon>
    </lineage>
</organism>
<gene>
    <name evidence="2" type="ORF">MCOR_33947</name>
</gene>
<feature type="domain" description="PiggyBac transposable element-derived protein" evidence="1">
    <location>
        <begin position="1"/>
        <end position="294"/>
    </location>
</feature>
<dbReference type="Pfam" id="PF13843">
    <property type="entry name" value="DDE_Tnp_1_7"/>
    <property type="match status" value="1"/>
</dbReference>
<proteinExistence type="predicted"/>
<dbReference type="InterPro" id="IPR029526">
    <property type="entry name" value="PGBD"/>
</dbReference>
<protein>
    <recommendedName>
        <fullName evidence="1">PiggyBac transposable element-derived protein domain-containing protein</fullName>
    </recommendedName>
</protein>
<dbReference type="PANTHER" id="PTHR46599:SF3">
    <property type="entry name" value="PIGGYBAC TRANSPOSABLE ELEMENT-DERIVED PROTEIN 4"/>
    <property type="match status" value="1"/>
</dbReference>
<dbReference type="EMBL" id="CACVKT020006043">
    <property type="protein sequence ID" value="CAC5399705.1"/>
    <property type="molecule type" value="Genomic_DNA"/>
</dbReference>
<reference evidence="2 3" key="1">
    <citation type="submission" date="2020-06" db="EMBL/GenBank/DDBJ databases">
        <authorList>
            <person name="Li R."/>
            <person name="Bekaert M."/>
        </authorList>
    </citation>
    <scope>NUCLEOTIDE SEQUENCE [LARGE SCALE GENOMIC DNA]</scope>
    <source>
        <strain evidence="3">wild</strain>
    </source>
</reference>
<accession>A0A6J8CV44</accession>